<dbReference type="Pfam" id="PF00072">
    <property type="entry name" value="Response_reg"/>
    <property type="match status" value="1"/>
</dbReference>
<dbReference type="Proteomes" id="UP000005317">
    <property type="component" value="Unassembled WGS sequence"/>
</dbReference>
<dbReference type="CDD" id="cd17580">
    <property type="entry name" value="REC_2_DhkD-like"/>
    <property type="match status" value="1"/>
</dbReference>
<evidence type="ECO:0000256" key="2">
    <source>
        <dbReference type="PROSITE-ProRule" id="PRU00169"/>
    </source>
</evidence>
<keyword evidence="6" id="KW-1185">Reference proteome</keyword>
<dbReference type="AlphaFoldDB" id="A0A656HE63"/>
<evidence type="ECO:0000313" key="6">
    <source>
        <dbReference type="Proteomes" id="UP000005317"/>
    </source>
</evidence>
<dbReference type="PANTHER" id="PTHR45339:SF3">
    <property type="entry name" value="HISTIDINE KINASE"/>
    <property type="match status" value="1"/>
</dbReference>
<feature type="modified residue" description="4-aspartylphosphate" evidence="2">
    <location>
        <position position="101"/>
    </location>
</feature>
<organism evidence="5 6">
    <name type="scientific">Thiothrix nivea (strain ATCC 35100 / DSM 5205 / JP2)</name>
    <dbReference type="NCBI Taxonomy" id="870187"/>
    <lineage>
        <taxon>Bacteria</taxon>
        <taxon>Pseudomonadati</taxon>
        <taxon>Pseudomonadota</taxon>
        <taxon>Gammaproteobacteria</taxon>
        <taxon>Thiotrichales</taxon>
        <taxon>Thiotrichaceae</taxon>
        <taxon>Thiothrix</taxon>
    </lineage>
</organism>
<sequence>MLNMPEGEEDVQRVCYTKATWFNHHSRQQGVGSVPSPCDDSGNTSPSAGSHRILLVEDNPDVADSTAMLLKLFGHEVLLASDGEQGVATAMQERPTAILLDIGLPKMNGYEVCRAIRAAGLADIPIIAVTGYNRAEDRQKSVEAGFNQHMPKPVDMDELVRLLSGFPGKQ</sequence>
<reference evidence="6" key="1">
    <citation type="journal article" date="2011" name="Stand. Genomic Sci.">
        <title>Genome sequence of the filamentous, gliding Thiothrix nivea neotype strain (JP2(T)).</title>
        <authorList>
            <person name="Lapidus A."/>
            <person name="Nolan M."/>
            <person name="Lucas S."/>
            <person name="Glavina Del Rio T."/>
            <person name="Tice H."/>
            <person name="Cheng J.F."/>
            <person name="Tapia R."/>
            <person name="Han C."/>
            <person name="Goodwin L."/>
            <person name="Pitluck S."/>
            <person name="Liolios K."/>
            <person name="Pagani I."/>
            <person name="Ivanova N."/>
            <person name="Huntemann M."/>
            <person name="Mavromatis K."/>
            <person name="Mikhailova N."/>
            <person name="Pati A."/>
            <person name="Chen A."/>
            <person name="Palaniappan K."/>
            <person name="Land M."/>
            <person name="Brambilla E.M."/>
            <person name="Rohde M."/>
            <person name="Abt B."/>
            <person name="Verbarg S."/>
            <person name="Goker M."/>
            <person name="Bristow J."/>
            <person name="Eisen J.A."/>
            <person name="Markowitz V."/>
            <person name="Hugenholtz P."/>
            <person name="Kyrpides N.C."/>
            <person name="Klenk H.P."/>
            <person name="Woyke T."/>
        </authorList>
    </citation>
    <scope>NUCLEOTIDE SEQUENCE [LARGE SCALE GENOMIC DNA]</scope>
    <source>
        <strain evidence="6">ATCC 35100 / DSM 5205 / JP2</strain>
    </source>
</reference>
<gene>
    <name evidence="5" type="ORF">Thini_1136</name>
</gene>
<feature type="domain" description="Response regulatory" evidence="4">
    <location>
        <begin position="52"/>
        <end position="167"/>
    </location>
</feature>
<dbReference type="PANTHER" id="PTHR45339">
    <property type="entry name" value="HYBRID SIGNAL TRANSDUCTION HISTIDINE KINASE J"/>
    <property type="match status" value="1"/>
</dbReference>
<protein>
    <submittedName>
        <fullName evidence="5">Response regulator receiver protein</fullName>
    </submittedName>
</protein>
<dbReference type="SMART" id="SM00448">
    <property type="entry name" value="REC"/>
    <property type="match status" value="1"/>
</dbReference>
<evidence type="ECO:0000256" key="1">
    <source>
        <dbReference type="ARBA" id="ARBA00022553"/>
    </source>
</evidence>
<evidence type="ECO:0000259" key="4">
    <source>
        <dbReference type="PROSITE" id="PS50110"/>
    </source>
</evidence>
<dbReference type="PROSITE" id="PS50110">
    <property type="entry name" value="RESPONSE_REGULATORY"/>
    <property type="match status" value="1"/>
</dbReference>
<name>A0A656HE63_THINJ</name>
<keyword evidence="1 2" id="KW-0597">Phosphoprotein</keyword>
<dbReference type="InterPro" id="IPR011006">
    <property type="entry name" value="CheY-like_superfamily"/>
</dbReference>
<dbReference type="EMBL" id="JH651384">
    <property type="protein sequence ID" value="EIJ33756.1"/>
    <property type="molecule type" value="Genomic_DNA"/>
</dbReference>
<dbReference type="InterPro" id="IPR001789">
    <property type="entry name" value="Sig_transdc_resp-reg_receiver"/>
</dbReference>
<dbReference type="SUPFAM" id="SSF52172">
    <property type="entry name" value="CheY-like"/>
    <property type="match status" value="1"/>
</dbReference>
<evidence type="ECO:0000256" key="3">
    <source>
        <dbReference type="SAM" id="MobiDB-lite"/>
    </source>
</evidence>
<proteinExistence type="predicted"/>
<dbReference type="GO" id="GO:0000160">
    <property type="term" value="P:phosphorelay signal transduction system"/>
    <property type="evidence" value="ECO:0007669"/>
    <property type="project" value="InterPro"/>
</dbReference>
<feature type="region of interest" description="Disordered" evidence="3">
    <location>
        <begin position="27"/>
        <end position="50"/>
    </location>
</feature>
<accession>A0A656HE63</accession>
<evidence type="ECO:0000313" key="5">
    <source>
        <dbReference type="EMBL" id="EIJ33756.1"/>
    </source>
</evidence>
<dbReference type="Gene3D" id="3.40.50.2300">
    <property type="match status" value="1"/>
</dbReference>